<dbReference type="RefSeq" id="WP_153816589.1">
    <property type="nucleotide sequence ID" value="NZ_BJFL01000062.1"/>
</dbReference>
<dbReference type="Pfam" id="PF20043">
    <property type="entry name" value="DUF6445"/>
    <property type="match status" value="1"/>
</dbReference>
<dbReference type="InterPro" id="IPR045617">
    <property type="entry name" value="DUF6445"/>
</dbReference>
<name>A0A4D4JEK4_9PSEU</name>
<protein>
    <submittedName>
        <fullName evidence="1">Uncharacterized protein</fullName>
    </submittedName>
</protein>
<dbReference type="EMBL" id="BJFL01000062">
    <property type="protein sequence ID" value="GDY33852.1"/>
    <property type="molecule type" value="Genomic_DNA"/>
</dbReference>
<reference evidence="2" key="1">
    <citation type="submission" date="2019-04" db="EMBL/GenBank/DDBJ databases">
        <title>Draft genome sequence of Pseudonocardiaceae bacterium SL3-2-4.</title>
        <authorList>
            <person name="Ningsih F."/>
            <person name="Yokota A."/>
            <person name="Sakai Y."/>
            <person name="Nanatani K."/>
            <person name="Yabe S."/>
            <person name="Oetari A."/>
            <person name="Sjamsuridzal W."/>
        </authorList>
    </citation>
    <scope>NUCLEOTIDE SEQUENCE [LARGE SCALE GENOMIC DNA]</scope>
    <source>
        <strain evidence="2">SL3-2-4</strain>
    </source>
</reference>
<keyword evidence="2" id="KW-1185">Reference proteome</keyword>
<dbReference type="AlphaFoldDB" id="A0A4D4JEK4"/>
<sequence>MSETSYIVYDDFYRDPISVRDLALRSSWLDPKISDGREYSRETEKGYYTDAIVDKLARIVGRRIVFDAKRMGFGVFAFYPASAAVDVSTHFDDTSWSGIVYLMPDELNRTNSGLAFYRHRESGLTGPPDDEQARELGYADSQTWIQEVYYRDKLTPEAWQRTSFVGARFNRLVLLNGARLFHRASDGFGTTAADARLTQRFFFDIDDTEVDA</sequence>
<comment type="caution">
    <text evidence="1">The sequence shown here is derived from an EMBL/GenBank/DDBJ whole genome shotgun (WGS) entry which is preliminary data.</text>
</comment>
<evidence type="ECO:0000313" key="1">
    <source>
        <dbReference type="EMBL" id="GDY33852.1"/>
    </source>
</evidence>
<proteinExistence type="predicted"/>
<gene>
    <name evidence="1" type="ORF">GTS_54850</name>
</gene>
<dbReference type="Proteomes" id="UP000298860">
    <property type="component" value="Unassembled WGS sequence"/>
</dbReference>
<evidence type="ECO:0000313" key="2">
    <source>
        <dbReference type="Proteomes" id="UP000298860"/>
    </source>
</evidence>
<organism evidence="1 2">
    <name type="scientific">Gandjariella thermophila</name>
    <dbReference type="NCBI Taxonomy" id="1931992"/>
    <lineage>
        <taxon>Bacteria</taxon>
        <taxon>Bacillati</taxon>
        <taxon>Actinomycetota</taxon>
        <taxon>Actinomycetes</taxon>
        <taxon>Pseudonocardiales</taxon>
        <taxon>Pseudonocardiaceae</taxon>
        <taxon>Gandjariella</taxon>
    </lineage>
</organism>
<accession>A0A4D4JEK4</accession>
<dbReference type="OrthoDB" id="4048724at2"/>